<sequence length="387" mass="44624">MHIQVADENLRIPCCANSFLSFGSDQEPSDEGLVEDEGEEPTVYSGHRRQDDADIRSFTEDRCGVSDTPRTSERNNWNESTQRSGGESSESKLGGNKRNNAYVNFIFEHLCSPPILVEETECFLDSAFTNMKRENKDIAMMIVNRKLKNMTLGEIEKLLLGKHPLYKVSHLHLAAVSCEFNDYYYTVDETIQFLTDLFRYQIGEFTCDESDIAEFVNLVYRWLNRQNGKKNCLQIIGPPTSYKSAFGTLIAEAVVSAGYCNLLNKNERFSLENFIDKRVGIMDDPNFSSDQIERLLTLFSGDKTVVNVKFQCHRVLTHIPILVLCNSNKFECDYRFRERIVTVYWKRYNVICEKKLNPLALHVLFNKYVQSCTCFIFQKPLILPYSL</sequence>
<feature type="compositionally biased region" description="Low complexity" evidence="6">
    <location>
        <begin position="84"/>
        <end position="94"/>
    </location>
</feature>
<dbReference type="InterPro" id="IPR027417">
    <property type="entry name" value="P-loop_NTPase"/>
</dbReference>
<evidence type="ECO:0000256" key="1">
    <source>
        <dbReference type="ARBA" id="ARBA00004147"/>
    </source>
</evidence>
<feature type="domain" description="Parvovirus non-structural protein 1 helicase" evidence="7">
    <location>
        <begin position="205"/>
        <end position="327"/>
    </location>
</feature>
<keyword evidence="3" id="KW-0235">DNA replication</keyword>
<dbReference type="InterPro" id="IPR001257">
    <property type="entry name" value="Parvovirus_NS1_helicase"/>
</dbReference>
<reference evidence="8" key="1">
    <citation type="submission" date="2020-09" db="EMBL/GenBank/DDBJ databases">
        <authorList>
            <person name="Dai Z."/>
            <person name="Yang S."/>
            <person name="Zhang W."/>
        </authorList>
    </citation>
    <scope>NUCLEOTIDE SEQUENCE</scope>
    <source>
        <strain evidence="8">Dar170par05</strain>
    </source>
</reference>
<dbReference type="Pfam" id="PF01057">
    <property type="entry name" value="Parvo_NS1"/>
    <property type="match status" value="1"/>
</dbReference>
<feature type="compositionally biased region" description="Acidic residues" evidence="6">
    <location>
        <begin position="27"/>
        <end position="40"/>
    </location>
</feature>
<keyword evidence="5" id="KW-0067">ATP-binding</keyword>
<dbReference type="GO" id="GO:0006260">
    <property type="term" value="P:DNA replication"/>
    <property type="evidence" value="ECO:0007669"/>
    <property type="project" value="UniProtKB-KW"/>
</dbReference>
<evidence type="ECO:0000256" key="6">
    <source>
        <dbReference type="SAM" id="MobiDB-lite"/>
    </source>
</evidence>
<accession>A0A8A4XDW1</accession>
<comment type="subcellular location">
    <subcellularLocation>
        <location evidence="1">Host nucleus</location>
    </subcellularLocation>
</comment>
<dbReference type="SUPFAM" id="SSF52540">
    <property type="entry name" value="P-loop containing nucleoside triphosphate hydrolases"/>
    <property type="match status" value="1"/>
</dbReference>
<evidence type="ECO:0000256" key="5">
    <source>
        <dbReference type="ARBA" id="ARBA00022840"/>
    </source>
</evidence>
<dbReference type="GO" id="GO:0005524">
    <property type="term" value="F:ATP binding"/>
    <property type="evidence" value="ECO:0007669"/>
    <property type="project" value="UniProtKB-KW"/>
</dbReference>
<feature type="compositionally biased region" description="Polar residues" evidence="6">
    <location>
        <begin position="74"/>
        <end position="83"/>
    </location>
</feature>
<evidence type="ECO:0000256" key="3">
    <source>
        <dbReference type="ARBA" id="ARBA00022705"/>
    </source>
</evidence>
<protein>
    <submittedName>
        <fullName evidence="8">Nonstructural protein 1</fullName>
    </submittedName>
</protein>
<name>A0A8A4XDW1_9VIRU</name>
<dbReference type="Gene3D" id="3.40.50.300">
    <property type="entry name" value="P-loop containing nucleotide triphosphate hydrolases"/>
    <property type="match status" value="1"/>
</dbReference>
<evidence type="ECO:0000259" key="7">
    <source>
        <dbReference type="Pfam" id="PF01057"/>
    </source>
</evidence>
<keyword evidence="4" id="KW-0547">Nucleotide-binding</keyword>
<feature type="compositionally biased region" description="Basic and acidic residues" evidence="6">
    <location>
        <begin position="48"/>
        <end position="64"/>
    </location>
</feature>
<dbReference type="EMBL" id="MW046426">
    <property type="protein sequence ID" value="QTE03810.1"/>
    <property type="molecule type" value="Genomic_DNA"/>
</dbReference>
<dbReference type="GO" id="GO:0019079">
    <property type="term" value="P:viral genome replication"/>
    <property type="evidence" value="ECO:0007669"/>
    <property type="project" value="InterPro"/>
</dbReference>
<organism evidence="8">
    <name type="scientific">Phoenicurus auroreus ambidensovirus</name>
    <dbReference type="NCBI Taxonomy" id="2794456"/>
    <lineage>
        <taxon>Viruses</taxon>
        <taxon>Monodnaviria</taxon>
        <taxon>Shotokuvirae</taxon>
        <taxon>Cossaviricota</taxon>
        <taxon>Quintoviricetes</taxon>
        <taxon>Piccovirales</taxon>
        <taxon>Parvoviridae</taxon>
        <taxon>Densovirinae</taxon>
        <taxon>Ambidensovirus</taxon>
    </lineage>
</organism>
<keyword evidence="2" id="KW-1048">Host nucleus</keyword>
<dbReference type="GO" id="GO:0042025">
    <property type="term" value="C:host cell nucleus"/>
    <property type="evidence" value="ECO:0007669"/>
    <property type="project" value="UniProtKB-SubCell"/>
</dbReference>
<evidence type="ECO:0000313" key="8">
    <source>
        <dbReference type="EMBL" id="QTE03810.1"/>
    </source>
</evidence>
<proteinExistence type="predicted"/>
<feature type="region of interest" description="Disordered" evidence="6">
    <location>
        <begin position="23"/>
        <end position="94"/>
    </location>
</feature>
<reference evidence="8" key="2">
    <citation type="journal article" date="2022" name="Gigascience">
        <title>Parvovirus dark matter in the cloaca of wild birds.</title>
        <authorList>
            <person name="Dai Z."/>
            <person name="Wang H."/>
            <person name="Wu H."/>
            <person name="Zhang Q."/>
            <person name="Ji L."/>
            <person name="Wang X."/>
            <person name="Shen Q."/>
            <person name="Yang S."/>
            <person name="Ma X."/>
            <person name="Shan T."/>
            <person name="Zhang W."/>
        </authorList>
    </citation>
    <scope>NUCLEOTIDE SEQUENCE</scope>
    <source>
        <strain evidence="8">Dar170par05</strain>
    </source>
</reference>
<evidence type="ECO:0000256" key="2">
    <source>
        <dbReference type="ARBA" id="ARBA00022562"/>
    </source>
</evidence>
<evidence type="ECO:0000256" key="4">
    <source>
        <dbReference type="ARBA" id="ARBA00022741"/>
    </source>
</evidence>